<evidence type="ECO:0000313" key="11">
    <source>
        <dbReference type="EMBL" id="ABG30169.1"/>
    </source>
</evidence>
<dbReference type="Gene3D" id="3.40.50.300">
    <property type="entry name" value="P-loop containing nucleotide triphosphate hydrolases"/>
    <property type="match status" value="1"/>
</dbReference>
<evidence type="ECO:0000256" key="6">
    <source>
        <dbReference type="ARBA" id="ARBA00022723"/>
    </source>
</evidence>
<evidence type="ECO:0000256" key="9">
    <source>
        <dbReference type="ARBA" id="ARBA00022842"/>
    </source>
</evidence>
<keyword evidence="12" id="KW-1185">Reference proteome</keyword>
<dbReference type="Pfam" id="PF02367">
    <property type="entry name" value="TsaE"/>
    <property type="match status" value="1"/>
</dbReference>
<dbReference type="HOGENOM" id="CLU_087829_4_0_5"/>
<name>Q16CX4_ROSDO</name>
<dbReference type="PANTHER" id="PTHR33540">
    <property type="entry name" value="TRNA THREONYLCARBAMOYLADENOSINE BIOSYNTHESIS PROTEIN TSAE"/>
    <property type="match status" value="1"/>
</dbReference>
<dbReference type="RefSeq" id="WP_011566791.1">
    <property type="nucleotide sequence ID" value="NC_008209.1"/>
</dbReference>
<evidence type="ECO:0000256" key="2">
    <source>
        <dbReference type="ARBA" id="ARBA00007599"/>
    </source>
</evidence>
<dbReference type="SUPFAM" id="SSF52540">
    <property type="entry name" value="P-loop containing nucleoside triphosphate hydrolases"/>
    <property type="match status" value="1"/>
</dbReference>
<keyword evidence="6" id="KW-0479">Metal-binding</keyword>
<dbReference type="AlphaFoldDB" id="Q16CX4"/>
<dbReference type="GO" id="GO:0046872">
    <property type="term" value="F:metal ion binding"/>
    <property type="evidence" value="ECO:0007669"/>
    <property type="project" value="UniProtKB-KW"/>
</dbReference>
<protein>
    <recommendedName>
        <fullName evidence="3">tRNA threonylcarbamoyladenosine biosynthesis protein TsaE</fullName>
    </recommendedName>
    <alternativeName>
        <fullName evidence="10">t(6)A37 threonylcarbamoyladenosine biosynthesis protein TsaE</fullName>
    </alternativeName>
</protein>
<evidence type="ECO:0000313" key="12">
    <source>
        <dbReference type="Proteomes" id="UP000007029"/>
    </source>
</evidence>
<evidence type="ECO:0000256" key="1">
    <source>
        <dbReference type="ARBA" id="ARBA00004496"/>
    </source>
</evidence>
<dbReference type="Proteomes" id="UP000007029">
    <property type="component" value="Chromosome"/>
</dbReference>
<dbReference type="GO" id="GO:0005524">
    <property type="term" value="F:ATP binding"/>
    <property type="evidence" value="ECO:0007669"/>
    <property type="project" value="UniProtKB-KW"/>
</dbReference>
<keyword evidence="7" id="KW-0547">Nucleotide-binding</keyword>
<organism evidence="11 12">
    <name type="scientific">Roseobacter denitrificans (strain ATCC 33942 / OCh 114)</name>
    <name type="common">Erythrobacter sp. (strain OCh 114)</name>
    <name type="synonym">Roseobacter denitrificans</name>
    <dbReference type="NCBI Taxonomy" id="375451"/>
    <lineage>
        <taxon>Bacteria</taxon>
        <taxon>Pseudomonadati</taxon>
        <taxon>Pseudomonadota</taxon>
        <taxon>Alphaproteobacteria</taxon>
        <taxon>Rhodobacterales</taxon>
        <taxon>Roseobacteraceae</taxon>
        <taxon>Roseobacter</taxon>
    </lineage>
</organism>
<keyword evidence="5" id="KW-0819">tRNA processing</keyword>
<reference evidence="11 12" key="1">
    <citation type="journal article" date="2007" name="J. Bacteriol.">
        <title>The complete genome sequence of Roseobacter denitrificans reveals a mixotrophic rather than photosynthetic metabolism.</title>
        <authorList>
            <person name="Swingley W.D."/>
            <person name="Sadekar S."/>
            <person name="Mastrian S.D."/>
            <person name="Matthies H.J."/>
            <person name="Hao J."/>
            <person name="Ramos H."/>
            <person name="Acharya C.R."/>
            <person name="Conrad A.L."/>
            <person name="Taylor H.L."/>
            <person name="Dejesa L.C."/>
            <person name="Shah M.K."/>
            <person name="O'huallachain M.E."/>
            <person name="Lince M.T."/>
            <person name="Blankenship R.E."/>
            <person name="Beatty J.T."/>
            <person name="Touchman J.W."/>
        </authorList>
    </citation>
    <scope>NUCLEOTIDE SEQUENCE [LARGE SCALE GENOMIC DNA]</scope>
    <source>
        <strain evidence="12">ATCC 33942 / OCh 114</strain>
    </source>
</reference>
<dbReference type="PANTHER" id="PTHR33540:SF2">
    <property type="entry name" value="TRNA THREONYLCARBAMOYLADENOSINE BIOSYNTHESIS PROTEIN TSAE"/>
    <property type="match status" value="1"/>
</dbReference>
<evidence type="ECO:0000256" key="7">
    <source>
        <dbReference type="ARBA" id="ARBA00022741"/>
    </source>
</evidence>
<evidence type="ECO:0000256" key="8">
    <source>
        <dbReference type="ARBA" id="ARBA00022840"/>
    </source>
</evidence>
<dbReference type="InterPro" id="IPR003442">
    <property type="entry name" value="T6A_TsaE"/>
</dbReference>
<dbReference type="EMBL" id="CP000362">
    <property type="protein sequence ID" value="ABG30169.1"/>
    <property type="molecule type" value="Genomic_DNA"/>
</dbReference>
<keyword evidence="8" id="KW-0067">ATP-binding</keyword>
<proteinExistence type="inferred from homology"/>
<evidence type="ECO:0000256" key="3">
    <source>
        <dbReference type="ARBA" id="ARBA00019010"/>
    </source>
</evidence>
<sequence>MVCTPRTVTVGSAEETAQLAVALGVRLRPGDTLLLDGAVGAGKTHFARHMIQSLLREPEDVPSPTFTLVQTYDTSSGSLWHADLYRLSSVYEIEELGLSEAFDTAICLIEWPDRLGQLTPNDALFLRFTQGATDDSRIVTARWTDPKWNAPLQDWNAL</sequence>
<evidence type="ECO:0000256" key="4">
    <source>
        <dbReference type="ARBA" id="ARBA00022490"/>
    </source>
</evidence>
<dbReference type="GO" id="GO:0005737">
    <property type="term" value="C:cytoplasm"/>
    <property type="evidence" value="ECO:0007669"/>
    <property type="project" value="UniProtKB-SubCell"/>
</dbReference>
<dbReference type="InterPro" id="IPR027417">
    <property type="entry name" value="P-loop_NTPase"/>
</dbReference>
<evidence type="ECO:0000256" key="5">
    <source>
        <dbReference type="ARBA" id="ARBA00022694"/>
    </source>
</evidence>
<comment type="subcellular location">
    <subcellularLocation>
        <location evidence="1">Cytoplasm</location>
    </subcellularLocation>
</comment>
<evidence type="ECO:0000256" key="10">
    <source>
        <dbReference type="ARBA" id="ARBA00032441"/>
    </source>
</evidence>
<keyword evidence="4" id="KW-0963">Cytoplasm</keyword>
<dbReference type="KEGG" id="rde:RD1_0456"/>
<dbReference type="eggNOG" id="COG0802">
    <property type="taxonomic scope" value="Bacteria"/>
</dbReference>
<comment type="similarity">
    <text evidence="2">Belongs to the TsaE family.</text>
</comment>
<dbReference type="STRING" id="375451.RD1_0456"/>
<dbReference type="GO" id="GO:0002949">
    <property type="term" value="P:tRNA threonylcarbamoyladenosine modification"/>
    <property type="evidence" value="ECO:0007669"/>
    <property type="project" value="InterPro"/>
</dbReference>
<keyword evidence="9" id="KW-0460">Magnesium</keyword>
<accession>Q16CX4</accession>
<gene>
    <name evidence="11" type="ordered locus">RD1_0456</name>
</gene>
<dbReference type="NCBIfam" id="TIGR00150">
    <property type="entry name" value="T6A_YjeE"/>
    <property type="match status" value="1"/>
</dbReference>
<dbReference type="OrthoDB" id="9800307at2"/>